<organism evidence="2 3">
    <name type="scientific">Trichogramma brassicae</name>
    <dbReference type="NCBI Taxonomy" id="86971"/>
    <lineage>
        <taxon>Eukaryota</taxon>
        <taxon>Metazoa</taxon>
        <taxon>Ecdysozoa</taxon>
        <taxon>Arthropoda</taxon>
        <taxon>Hexapoda</taxon>
        <taxon>Insecta</taxon>
        <taxon>Pterygota</taxon>
        <taxon>Neoptera</taxon>
        <taxon>Endopterygota</taxon>
        <taxon>Hymenoptera</taxon>
        <taxon>Apocrita</taxon>
        <taxon>Proctotrupomorpha</taxon>
        <taxon>Chalcidoidea</taxon>
        <taxon>Trichogrammatidae</taxon>
        <taxon>Trichogramma</taxon>
    </lineage>
</organism>
<evidence type="ECO:0000256" key="1">
    <source>
        <dbReference type="SAM" id="MobiDB-lite"/>
    </source>
</evidence>
<keyword evidence="3" id="KW-1185">Reference proteome</keyword>
<dbReference type="EMBL" id="CADCXV010000158">
    <property type="protein sequence ID" value="CAB0028587.1"/>
    <property type="molecule type" value="Genomic_DNA"/>
</dbReference>
<gene>
    <name evidence="2" type="ORF">TBRA_LOCUS743</name>
</gene>
<accession>A0A6H5HVQ7</accession>
<dbReference type="AlphaFoldDB" id="A0A6H5HVQ7"/>
<feature type="compositionally biased region" description="Low complexity" evidence="1">
    <location>
        <begin position="263"/>
        <end position="275"/>
    </location>
</feature>
<evidence type="ECO:0000313" key="2">
    <source>
        <dbReference type="EMBL" id="CAB0028587.1"/>
    </source>
</evidence>
<protein>
    <submittedName>
        <fullName evidence="2">Uncharacterized protein</fullName>
    </submittedName>
</protein>
<sequence length="444" mass="48781">MENVRVYRVKKSVQSIVVIAPRRGKKFKRARACSRRCGSGITEACFRKCADHRRGERAALFVSKDLPDANAPQVTLRILEQSTVTNHESRVRATACNVYHVQYRRPVRNSGSCDDTVRRSHPLARQAAAPAIGQRQWQRQTRPEPRPRLRHRRLGHIARWHVAAIAEQFAAAVASSTDVAHRLARRHRAHSHALAQLPLRSEPQLPFRADAEFQVSRHRIPLRAAQSAAQQPSSRRLRRHIQTDRDESLPSRWTARRSGLEITGSTGAGTAAASVRARDASSPSTPTTGREHLAAVGHADAALVRRRPVLGRALAASGGHESQRFGGQRKRSTARGCPVAAHALVAGQSALEFDAGDEIDFDATSTATAASVHDHDDVLGADEQSEATTDPPSFLTGVIRTRLQRDQAGRERRAAREIIAIVVEGSSFCNSKAARDCMIERCGL</sequence>
<dbReference type="Proteomes" id="UP000479190">
    <property type="component" value="Unassembled WGS sequence"/>
</dbReference>
<feature type="region of interest" description="Disordered" evidence="1">
    <location>
        <begin position="222"/>
        <end position="290"/>
    </location>
</feature>
<feature type="compositionally biased region" description="Low complexity" evidence="1">
    <location>
        <begin position="222"/>
        <end position="234"/>
    </location>
</feature>
<evidence type="ECO:0000313" key="3">
    <source>
        <dbReference type="Proteomes" id="UP000479190"/>
    </source>
</evidence>
<feature type="region of interest" description="Disordered" evidence="1">
    <location>
        <begin position="125"/>
        <end position="146"/>
    </location>
</feature>
<name>A0A6H5HVQ7_9HYME</name>
<proteinExistence type="predicted"/>
<reference evidence="2 3" key="1">
    <citation type="submission" date="2020-02" db="EMBL/GenBank/DDBJ databases">
        <authorList>
            <person name="Ferguson B K."/>
        </authorList>
    </citation>
    <scope>NUCLEOTIDE SEQUENCE [LARGE SCALE GENOMIC DNA]</scope>
</reference>